<evidence type="ECO:0000313" key="2">
    <source>
        <dbReference type="Proteomes" id="UP000326396"/>
    </source>
</evidence>
<gene>
    <name evidence="1" type="ORF">E3N88_24461</name>
</gene>
<dbReference type="Proteomes" id="UP000326396">
    <property type="component" value="Linkage Group LG3"/>
</dbReference>
<sequence>MMSLISCYSELAVQLSEKSLCSNSKNVSNSASTNLVPSIQTATTNLYKAILSTGIHHLITVTWYRNGTSQGIQISSGDDPTTVFRINTNSRLFRKKRGCKSFEIKDSKFEIFYDLSSAQYGAGAEPVERYYVVIMVDSELGLTIGDMSEEIAFKKLKAYKQNAKFRLISCREYFSGNAVYSTKAQFSDAGNSHDILIRCTGKDESVKNPTLIVCIDKRVKIRVKRLQWNFRGNQTIFVDGLSVDVLWDVHDWFYTSGSGSGTGSSHAVFMFRTRNGLDSRLWSEDKVDRKDDDEFSLLIYATKS</sequence>
<keyword evidence="2" id="KW-1185">Reference proteome</keyword>
<organism evidence="1 2">
    <name type="scientific">Mikania micrantha</name>
    <name type="common">bitter vine</name>
    <dbReference type="NCBI Taxonomy" id="192012"/>
    <lineage>
        <taxon>Eukaryota</taxon>
        <taxon>Viridiplantae</taxon>
        <taxon>Streptophyta</taxon>
        <taxon>Embryophyta</taxon>
        <taxon>Tracheophyta</taxon>
        <taxon>Spermatophyta</taxon>
        <taxon>Magnoliopsida</taxon>
        <taxon>eudicotyledons</taxon>
        <taxon>Gunneridae</taxon>
        <taxon>Pentapetalae</taxon>
        <taxon>asterids</taxon>
        <taxon>campanulids</taxon>
        <taxon>Asterales</taxon>
        <taxon>Asteraceae</taxon>
        <taxon>Asteroideae</taxon>
        <taxon>Heliantheae alliance</taxon>
        <taxon>Eupatorieae</taxon>
        <taxon>Mikania</taxon>
    </lineage>
</organism>
<accession>A0A5N6N3A4</accession>
<reference evidence="1 2" key="1">
    <citation type="submission" date="2019-05" db="EMBL/GenBank/DDBJ databases">
        <title>Mikania micrantha, genome provides insights into the molecular mechanism of rapid growth.</title>
        <authorList>
            <person name="Liu B."/>
        </authorList>
    </citation>
    <scope>NUCLEOTIDE SEQUENCE [LARGE SCALE GENOMIC DNA]</scope>
    <source>
        <strain evidence="1">NLD-2019</strain>
        <tissue evidence="1">Leaf</tissue>
    </source>
</reference>
<dbReference type="EMBL" id="SZYD01000013">
    <property type="protein sequence ID" value="KAD4384293.1"/>
    <property type="molecule type" value="Genomic_DNA"/>
</dbReference>
<comment type="caution">
    <text evidence="1">The sequence shown here is derived from an EMBL/GenBank/DDBJ whole genome shotgun (WGS) entry which is preliminary data.</text>
</comment>
<dbReference type="PANTHER" id="PTHR31972:SF60">
    <property type="entry name" value="DUF868 FAMILY PROTEIN"/>
    <property type="match status" value="1"/>
</dbReference>
<dbReference type="AlphaFoldDB" id="A0A5N6N3A4"/>
<dbReference type="Pfam" id="PF05910">
    <property type="entry name" value="DUF868"/>
    <property type="match status" value="1"/>
</dbReference>
<dbReference type="OrthoDB" id="678233at2759"/>
<proteinExistence type="predicted"/>
<evidence type="ECO:0008006" key="3">
    <source>
        <dbReference type="Google" id="ProtNLM"/>
    </source>
</evidence>
<dbReference type="InterPro" id="IPR008586">
    <property type="entry name" value="DUF868_pln"/>
</dbReference>
<evidence type="ECO:0000313" key="1">
    <source>
        <dbReference type="EMBL" id="KAD4384293.1"/>
    </source>
</evidence>
<name>A0A5N6N3A4_9ASTR</name>
<dbReference type="PANTHER" id="PTHR31972">
    <property type="entry name" value="EXPRESSED PROTEIN"/>
    <property type="match status" value="1"/>
</dbReference>
<protein>
    <recommendedName>
        <fullName evidence="3">DUF868 domain-containing protein</fullName>
    </recommendedName>
</protein>